<organism evidence="9 10">
    <name type="scientific">Anas platyrhynchos</name>
    <name type="common">Mallard</name>
    <name type="synonym">Anas boschas</name>
    <dbReference type="NCBI Taxonomy" id="8839"/>
    <lineage>
        <taxon>Eukaryota</taxon>
        <taxon>Metazoa</taxon>
        <taxon>Chordata</taxon>
        <taxon>Craniata</taxon>
        <taxon>Vertebrata</taxon>
        <taxon>Euteleostomi</taxon>
        <taxon>Archelosauria</taxon>
        <taxon>Archosauria</taxon>
        <taxon>Dinosauria</taxon>
        <taxon>Saurischia</taxon>
        <taxon>Theropoda</taxon>
        <taxon>Coelurosauria</taxon>
        <taxon>Aves</taxon>
        <taxon>Neognathae</taxon>
        <taxon>Galloanserae</taxon>
        <taxon>Anseriformes</taxon>
        <taxon>Anatidae</taxon>
        <taxon>Anatinae</taxon>
        <taxon>Anas</taxon>
    </lineage>
</organism>
<dbReference type="PROSITE" id="PS50157">
    <property type="entry name" value="ZINC_FINGER_C2H2_2"/>
    <property type="match status" value="1"/>
</dbReference>
<keyword evidence="1" id="KW-0479">Metal-binding</keyword>
<dbReference type="GO" id="GO:0000981">
    <property type="term" value="F:DNA-binding transcription factor activity, RNA polymerase II-specific"/>
    <property type="evidence" value="ECO:0007669"/>
    <property type="project" value="TreeGrafter"/>
</dbReference>
<dbReference type="SUPFAM" id="SSF57667">
    <property type="entry name" value="beta-beta-alpha zinc fingers"/>
    <property type="match status" value="1"/>
</dbReference>
<evidence type="ECO:0000256" key="6">
    <source>
        <dbReference type="PROSITE-ProRule" id="PRU00042"/>
    </source>
</evidence>
<evidence type="ECO:0000259" key="8">
    <source>
        <dbReference type="PROSITE" id="PS50157"/>
    </source>
</evidence>
<dbReference type="GO" id="GO:0005667">
    <property type="term" value="C:transcription regulator complex"/>
    <property type="evidence" value="ECO:0007669"/>
    <property type="project" value="TreeGrafter"/>
</dbReference>
<dbReference type="InterPro" id="IPR013087">
    <property type="entry name" value="Znf_C2H2_type"/>
</dbReference>
<evidence type="ECO:0000256" key="4">
    <source>
        <dbReference type="ARBA" id="ARBA00022833"/>
    </source>
</evidence>
<dbReference type="FunFam" id="3.30.160.60:FF:001818">
    <property type="entry name" value="GDNF-inducible zinc finger protein 1 isoform X1"/>
    <property type="match status" value="1"/>
</dbReference>
<evidence type="ECO:0000313" key="9">
    <source>
        <dbReference type="Ensembl" id="ENSAPLP00020018041.1"/>
    </source>
</evidence>
<dbReference type="Proteomes" id="UP000694400">
    <property type="component" value="Chromosome 3"/>
</dbReference>
<dbReference type="PANTHER" id="PTHR14003">
    <property type="entry name" value="TRANSCRIPTIONAL REPRESSOR PROTEIN YY"/>
    <property type="match status" value="1"/>
</dbReference>
<keyword evidence="4" id="KW-0862">Zinc</keyword>
<dbReference type="GO" id="GO:0008270">
    <property type="term" value="F:zinc ion binding"/>
    <property type="evidence" value="ECO:0007669"/>
    <property type="project" value="UniProtKB-KW"/>
</dbReference>
<dbReference type="PANTHER" id="PTHR14003:SF23">
    <property type="entry name" value="ZINC FINGER PROTEIN 143"/>
    <property type="match status" value="1"/>
</dbReference>
<dbReference type="Ensembl" id="ENSAPLT00020019513.1">
    <property type="protein sequence ID" value="ENSAPLP00020018041.1"/>
    <property type="gene ID" value="ENSAPLG00020012891.1"/>
</dbReference>
<dbReference type="PROSITE" id="PS00028">
    <property type="entry name" value="ZINC_FINGER_C2H2_1"/>
    <property type="match status" value="1"/>
</dbReference>
<reference evidence="9" key="2">
    <citation type="submission" date="2025-08" db="UniProtKB">
        <authorList>
            <consortium name="Ensembl"/>
        </authorList>
    </citation>
    <scope>IDENTIFICATION</scope>
</reference>
<reference evidence="9" key="1">
    <citation type="submission" date="2019-08" db="EMBL/GenBank/DDBJ databases">
        <title>Three high-quality genomes provides insights into domestication of ducks.</title>
        <authorList>
            <person name="Hou Z.C."/>
            <person name="Zhu F."/>
            <person name="Yin Z.T."/>
            <person name="Zhang F."/>
        </authorList>
    </citation>
    <scope>NUCLEOTIDE SEQUENCE [LARGE SCALE GENOMIC DNA]</scope>
</reference>
<dbReference type="InterPro" id="IPR036236">
    <property type="entry name" value="Znf_C2H2_sf"/>
</dbReference>
<keyword evidence="5" id="KW-0539">Nucleus</keyword>
<protein>
    <recommendedName>
        <fullName evidence="8">C2H2-type domain-containing protein</fullName>
    </recommendedName>
</protein>
<reference evidence="9" key="3">
    <citation type="submission" date="2025-09" db="UniProtKB">
        <authorList>
            <consortium name="Ensembl"/>
        </authorList>
    </citation>
    <scope>IDENTIFICATION</scope>
</reference>
<keyword evidence="2" id="KW-0677">Repeat</keyword>
<dbReference type="Gene3D" id="3.30.160.60">
    <property type="entry name" value="Classic Zinc Finger"/>
    <property type="match status" value="2"/>
</dbReference>
<keyword evidence="3 6" id="KW-0863">Zinc-finger</keyword>
<evidence type="ECO:0000256" key="7">
    <source>
        <dbReference type="SAM" id="MobiDB-lite"/>
    </source>
</evidence>
<name>A0A8B9TBH0_ANAPL</name>
<feature type="region of interest" description="Disordered" evidence="7">
    <location>
        <begin position="205"/>
        <end position="316"/>
    </location>
</feature>
<evidence type="ECO:0000256" key="1">
    <source>
        <dbReference type="ARBA" id="ARBA00022723"/>
    </source>
</evidence>
<dbReference type="GO" id="GO:0031519">
    <property type="term" value="C:PcG protein complex"/>
    <property type="evidence" value="ECO:0007669"/>
    <property type="project" value="TreeGrafter"/>
</dbReference>
<evidence type="ECO:0000256" key="5">
    <source>
        <dbReference type="ARBA" id="ARBA00023242"/>
    </source>
</evidence>
<sequence length="316" mass="34585">MKRDVRTHYVRKHEGRVKRPLCSVCGKILSSRTALVFHMRTHTGEKPYECGCEVCGKTFGLRASLAQNTVISSLRCCHIEWCLHSTDNLVLLENVTVVAAFPLQEPCLGFASQPGKASKHLSRGLRSQEKHSWGPRCTALSQHSSFQPSVCFFFRVPEIQTRRTKSNGGARAGGCIPGEAGGWFIQAGGFWGAALLGIATGGLQAGAAPSHDHNHDHNHDPNPAHNRSPAPLTAPFPPPAGARRRGPVAQFLGGPRGAPRAQLGAHPPAARARPRMTTGRERARFRPPPAPQERPGSRWDGAERDRHRHRHRPAHR</sequence>
<feature type="compositionally biased region" description="Basic and acidic residues" evidence="7">
    <location>
        <begin position="295"/>
        <end position="305"/>
    </location>
</feature>
<dbReference type="AlphaFoldDB" id="A0A8B9TBH0"/>
<dbReference type="GO" id="GO:0000785">
    <property type="term" value="C:chromatin"/>
    <property type="evidence" value="ECO:0007669"/>
    <property type="project" value="TreeGrafter"/>
</dbReference>
<feature type="compositionally biased region" description="Basic and acidic residues" evidence="7">
    <location>
        <begin position="210"/>
        <end position="222"/>
    </location>
</feature>
<dbReference type="GO" id="GO:0000978">
    <property type="term" value="F:RNA polymerase II cis-regulatory region sequence-specific DNA binding"/>
    <property type="evidence" value="ECO:0007669"/>
    <property type="project" value="TreeGrafter"/>
</dbReference>
<feature type="domain" description="C2H2-type" evidence="8">
    <location>
        <begin position="20"/>
        <end position="47"/>
    </location>
</feature>
<accession>A0A8B9TBH0</accession>
<proteinExistence type="predicted"/>
<evidence type="ECO:0000256" key="2">
    <source>
        <dbReference type="ARBA" id="ARBA00022737"/>
    </source>
</evidence>
<feature type="compositionally biased region" description="Basic residues" evidence="7">
    <location>
        <begin position="306"/>
        <end position="316"/>
    </location>
</feature>
<evidence type="ECO:0000313" key="10">
    <source>
        <dbReference type="Proteomes" id="UP000694400"/>
    </source>
</evidence>
<evidence type="ECO:0000256" key="3">
    <source>
        <dbReference type="ARBA" id="ARBA00022771"/>
    </source>
</evidence>